<sequence>MDSDLDLSRNGFSVYVMLARLSLYHRLITMVKCNQLKSKNELNVEAFSDSKFKMGIFLEKGLSGVLSLLISAVRLNQSLLSLVGNLSLTLVLSHF</sequence>
<proteinExistence type="predicted"/>
<dbReference type="Proteomes" id="UP000489600">
    <property type="component" value="Unassembled WGS sequence"/>
</dbReference>
<dbReference type="EMBL" id="CABITT030000008">
    <property type="protein sequence ID" value="VVB15646.1"/>
    <property type="molecule type" value="Genomic_DNA"/>
</dbReference>
<protein>
    <submittedName>
        <fullName evidence="1">Uncharacterized protein</fullName>
    </submittedName>
</protein>
<dbReference type="AlphaFoldDB" id="A0A565CQE8"/>
<organism evidence="1 2">
    <name type="scientific">Arabis nemorensis</name>
    <dbReference type="NCBI Taxonomy" id="586526"/>
    <lineage>
        <taxon>Eukaryota</taxon>
        <taxon>Viridiplantae</taxon>
        <taxon>Streptophyta</taxon>
        <taxon>Embryophyta</taxon>
        <taxon>Tracheophyta</taxon>
        <taxon>Spermatophyta</taxon>
        <taxon>Magnoliopsida</taxon>
        <taxon>eudicotyledons</taxon>
        <taxon>Gunneridae</taxon>
        <taxon>Pentapetalae</taxon>
        <taxon>rosids</taxon>
        <taxon>malvids</taxon>
        <taxon>Brassicales</taxon>
        <taxon>Brassicaceae</taxon>
        <taxon>Arabideae</taxon>
        <taxon>Arabis</taxon>
    </lineage>
</organism>
<reference evidence="1" key="1">
    <citation type="submission" date="2019-07" db="EMBL/GenBank/DDBJ databases">
        <authorList>
            <person name="Dittberner H."/>
        </authorList>
    </citation>
    <scope>NUCLEOTIDE SEQUENCE [LARGE SCALE GENOMIC DNA]</scope>
</reference>
<gene>
    <name evidence="1" type="ORF">ANE_LOCUS26090</name>
</gene>
<comment type="caution">
    <text evidence="1">The sequence shown here is derived from an EMBL/GenBank/DDBJ whole genome shotgun (WGS) entry which is preliminary data.</text>
</comment>
<evidence type="ECO:0000313" key="1">
    <source>
        <dbReference type="EMBL" id="VVB15646.1"/>
    </source>
</evidence>
<name>A0A565CQE8_9BRAS</name>
<accession>A0A565CQE8</accession>
<evidence type="ECO:0000313" key="2">
    <source>
        <dbReference type="Proteomes" id="UP000489600"/>
    </source>
</evidence>
<keyword evidence="2" id="KW-1185">Reference proteome</keyword>